<evidence type="ECO:0000259" key="2">
    <source>
        <dbReference type="Pfam" id="PF00534"/>
    </source>
</evidence>
<accession>A0ABQ3WA47</accession>
<reference evidence="3" key="1">
    <citation type="submission" date="2021-01" db="EMBL/GenBank/DDBJ databases">
        <title>Whole genome shotgun sequence of Actinoplanes capillaceus NBRC 16408.</title>
        <authorList>
            <person name="Komaki H."/>
            <person name="Tamura T."/>
        </authorList>
    </citation>
    <scope>NUCLEOTIDE SEQUENCE [LARGE SCALE GENOMIC DNA]</scope>
    <source>
        <strain evidence="3">NBRC 16408</strain>
    </source>
</reference>
<proteinExistence type="predicted"/>
<protein>
    <recommendedName>
        <fullName evidence="2">Glycosyl transferase family 1 domain-containing protein</fullName>
    </recommendedName>
</protein>
<dbReference type="Gene3D" id="3.40.50.2000">
    <property type="entry name" value="Glycogen Phosphorylase B"/>
    <property type="match status" value="2"/>
</dbReference>
<name>A0ABQ3WA47_9ACTN</name>
<dbReference type="Pfam" id="PF00534">
    <property type="entry name" value="Glycos_transf_1"/>
    <property type="match status" value="1"/>
</dbReference>
<sequence length="385" mass="42127">MTAVAEHRDIFIVCNTVNELGGLNQWAHDVARLFTARGHRVRLIGVEPAVNVRDFGSELPYETITLHAERLPRRRKVTGVATLSPALTLRNRKRQQIFEGGVRRLSEILRSAGPGAVVIAAQVWAGEWVAAADTTGMQVIGMSHESFEACRVSSRFQRVREFYAGMDIHLSLTDADADAWARAGMSNVGAMPNPLMVTPQTLPTLNEKTVVTLGRLAHEKGLDMLIEVWAQVGPRHPDWQLKIYGAGPNEQALRALAREHHLDDTALFQGKTSDIDTALSASSIYVLPSRQEGFPIALMEAMAYGLPTVAFDCAPGIRELIDDGVSGGLVVAPGNVGGFANGLNRLIEDHDLRVRLGSAGRESVQRFTPDSIVDRWESLFALLDR</sequence>
<dbReference type="InterPro" id="IPR001296">
    <property type="entry name" value="Glyco_trans_1"/>
</dbReference>
<dbReference type="PANTHER" id="PTHR12526:SF630">
    <property type="entry name" value="GLYCOSYLTRANSFERASE"/>
    <property type="match status" value="1"/>
</dbReference>
<evidence type="ECO:0000256" key="1">
    <source>
        <dbReference type="ARBA" id="ARBA00022679"/>
    </source>
</evidence>
<dbReference type="SUPFAM" id="SSF53756">
    <property type="entry name" value="UDP-Glycosyltransferase/glycogen phosphorylase"/>
    <property type="match status" value="1"/>
</dbReference>
<gene>
    <name evidence="3" type="ORF">Aca07nite_07540</name>
</gene>
<dbReference type="PANTHER" id="PTHR12526">
    <property type="entry name" value="GLYCOSYLTRANSFERASE"/>
    <property type="match status" value="1"/>
</dbReference>
<comment type="caution">
    <text evidence="3">The sequence shown here is derived from an EMBL/GenBank/DDBJ whole genome shotgun (WGS) entry which is preliminary data.</text>
</comment>
<keyword evidence="1" id="KW-0808">Transferase</keyword>
<dbReference type="EMBL" id="BOMF01000011">
    <property type="protein sequence ID" value="GID43479.1"/>
    <property type="molecule type" value="Genomic_DNA"/>
</dbReference>
<feature type="domain" description="Glycosyl transferase family 1" evidence="2">
    <location>
        <begin position="205"/>
        <end position="362"/>
    </location>
</feature>
<organism evidence="3">
    <name type="scientific">Actinoplanes campanulatus</name>
    <dbReference type="NCBI Taxonomy" id="113559"/>
    <lineage>
        <taxon>Bacteria</taxon>
        <taxon>Bacillati</taxon>
        <taxon>Actinomycetota</taxon>
        <taxon>Actinomycetes</taxon>
        <taxon>Micromonosporales</taxon>
        <taxon>Micromonosporaceae</taxon>
        <taxon>Actinoplanes</taxon>
    </lineage>
</organism>
<evidence type="ECO:0000313" key="3">
    <source>
        <dbReference type="EMBL" id="GID43479.1"/>
    </source>
</evidence>